<name>A0A0B7IHI5_9FLAO</name>
<reference evidence="2 3" key="1">
    <citation type="submission" date="2015-01" db="EMBL/GenBank/DDBJ databases">
        <authorList>
            <person name="Xiang T."/>
            <person name="Song Y."/>
            <person name="Huang L."/>
            <person name="Wang B."/>
            <person name="Wu P."/>
        </authorList>
    </citation>
    <scope>NUCLEOTIDE SEQUENCE [LARGE SCALE GENOMIC DNA]</scope>
    <source>
        <strain evidence="2 3">CcD93</strain>
    </source>
</reference>
<proteinExistence type="predicted"/>
<sequence length="49" mass="5647">MKDKYLAELAKLDEKVLEKLASLSKSEKALSYFKNPALYAILKNFLKIK</sequence>
<gene>
    <name evidence="2" type="ORF">CCAND93_1550001</name>
</gene>
<dbReference type="AlphaFoldDB" id="A0A0B7IHI5"/>
<evidence type="ECO:0000259" key="1">
    <source>
        <dbReference type="PROSITE" id="PS51649"/>
    </source>
</evidence>
<dbReference type="EMBL" id="CDOL01000063">
    <property type="protein sequence ID" value="CEN51295.1"/>
    <property type="molecule type" value="Genomic_DNA"/>
</dbReference>
<protein>
    <recommendedName>
        <fullName evidence="1">NPH3 domain-containing protein</fullName>
    </recommendedName>
</protein>
<evidence type="ECO:0000313" key="2">
    <source>
        <dbReference type="EMBL" id="CEN51295.1"/>
    </source>
</evidence>
<organism evidence="2 3">
    <name type="scientific">Capnocytophaga canis</name>
    <dbReference type="NCBI Taxonomy" id="1848903"/>
    <lineage>
        <taxon>Bacteria</taxon>
        <taxon>Pseudomonadati</taxon>
        <taxon>Bacteroidota</taxon>
        <taxon>Flavobacteriia</taxon>
        <taxon>Flavobacteriales</taxon>
        <taxon>Flavobacteriaceae</taxon>
        <taxon>Capnocytophaga</taxon>
    </lineage>
</organism>
<dbReference type="RefSeq" id="WP_156127581.1">
    <property type="nucleotide sequence ID" value="NZ_CDOL01000063.1"/>
</dbReference>
<accession>A0A0B7IHI5</accession>
<dbReference type="PROSITE" id="PS51649">
    <property type="entry name" value="NPH3"/>
    <property type="match status" value="1"/>
</dbReference>
<feature type="domain" description="NPH3" evidence="1">
    <location>
        <begin position="1"/>
        <end position="49"/>
    </location>
</feature>
<dbReference type="InterPro" id="IPR027356">
    <property type="entry name" value="NPH3_dom"/>
</dbReference>
<evidence type="ECO:0000313" key="3">
    <source>
        <dbReference type="Proteomes" id="UP000038200"/>
    </source>
</evidence>
<dbReference type="Proteomes" id="UP000038200">
    <property type="component" value="Unassembled WGS sequence"/>
</dbReference>